<dbReference type="InterPro" id="IPR010982">
    <property type="entry name" value="Lambda_DNA-bd_dom_sf"/>
</dbReference>
<keyword evidence="3" id="KW-1185">Reference proteome</keyword>
<protein>
    <recommendedName>
        <fullName evidence="1">HTH cro/C1-type domain-containing protein</fullName>
    </recommendedName>
</protein>
<feature type="domain" description="HTH cro/C1-type" evidence="1">
    <location>
        <begin position="52"/>
        <end position="86"/>
    </location>
</feature>
<proteinExistence type="predicted"/>
<reference evidence="3" key="1">
    <citation type="submission" date="2017-08" db="EMBL/GenBank/DDBJ databases">
        <authorList>
            <person name="Varghese N."/>
            <person name="Submissions S."/>
        </authorList>
    </citation>
    <scope>NUCLEOTIDE SEQUENCE [LARGE SCALE GENOMIC DNA]</scope>
    <source>
        <strain evidence="3">USBA17B2</strain>
    </source>
</reference>
<sequence length="101" mass="11622">MSNDARTRAYRDTHLAQNWSKKDVYRSLKRAVAREIYQALVGRCVVPDYSDLRPARHAKNLTLAAAATDLHVWPTAISQIERGKRRDDQLAQAYREWLNAA</sequence>
<dbReference type="EMBL" id="OBQK01000002">
    <property type="protein sequence ID" value="SOC54032.1"/>
    <property type="molecule type" value="Genomic_DNA"/>
</dbReference>
<dbReference type="Gene3D" id="1.10.260.40">
    <property type="entry name" value="lambda repressor-like DNA-binding domains"/>
    <property type="match status" value="1"/>
</dbReference>
<evidence type="ECO:0000313" key="3">
    <source>
        <dbReference type="Proteomes" id="UP000219688"/>
    </source>
</evidence>
<dbReference type="AlphaFoldDB" id="A0A285VIX3"/>
<evidence type="ECO:0000313" key="2">
    <source>
        <dbReference type="EMBL" id="SOC54032.1"/>
    </source>
</evidence>
<accession>A0A285VIX3</accession>
<organism evidence="2 3">
    <name type="scientific">Ornithinimicrobium cerasi</name>
    <dbReference type="NCBI Taxonomy" id="2248773"/>
    <lineage>
        <taxon>Bacteria</taxon>
        <taxon>Bacillati</taxon>
        <taxon>Actinomycetota</taxon>
        <taxon>Actinomycetes</taxon>
        <taxon>Micrococcales</taxon>
        <taxon>Ornithinimicrobiaceae</taxon>
        <taxon>Ornithinimicrobium</taxon>
    </lineage>
</organism>
<dbReference type="SUPFAM" id="SSF47413">
    <property type="entry name" value="lambda repressor-like DNA-binding domains"/>
    <property type="match status" value="1"/>
</dbReference>
<dbReference type="CDD" id="cd00093">
    <property type="entry name" value="HTH_XRE"/>
    <property type="match status" value="1"/>
</dbReference>
<dbReference type="PROSITE" id="PS50943">
    <property type="entry name" value="HTH_CROC1"/>
    <property type="match status" value="1"/>
</dbReference>
<dbReference type="GO" id="GO:0003677">
    <property type="term" value="F:DNA binding"/>
    <property type="evidence" value="ECO:0007669"/>
    <property type="project" value="InterPro"/>
</dbReference>
<gene>
    <name evidence="2" type="ORF">SAMN05421879_102322</name>
</gene>
<dbReference type="Proteomes" id="UP000219688">
    <property type="component" value="Unassembled WGS sequence"/>
</dbReference>
<name>A0A285VIX3_9MICO</name>
<evidence type="ECO:0000259" key="1">
    <source>
        <dbReference type="PROSITE" id="PS50943"/>
    </source>
</evidence>
<dbReference type="InterPro" id="IPR001387">
    <property type="entry name" value="Cro/C1-type_HTH"/>
</dbReference>